<evidence type="ECO:0000256" key="5">
    <source>
        <dbReference type="SAM" id="Phobius"/>
    </source>
</evidence>
<dbReference type="RefSeq" id="WP_137100523.1">
    <property type="nucleotide sequence ID" value="NZ_CP039865.1"/>
</dbReference>
<dbReference type="PANTHER" id="PTHR32322">
    <property type="entry name" value="INNER MEMBRANE TRANSPORTER"/>
    <property type="match status" value="1"/>
</dbReference>
<feature type="transmembrane region" description="Helical" evidence="5">
    <location>
        <begin position="254"/>
        <end position="273"/>
    </location>
</feature>
<dbReference type="InterPro" id="IPR000620">
    <property type="entry name" value="EamA_dom"/>
</dbReference>
<dbReference type="InterPro" id="IPR037185">
    <property type="entry name" value="EmrE-like"/>
</dbReference>
<feature type="transmembrane region" description="Helical" evidence="5">
    <location>
        <begin position="63"/>
        <end position="82"/>
    </location>
</feature>
<name>A0A4D7QPK7_9HYPH</name>
<dbReference type="Proteomes" id="UP000298588">
    <property type="component" value="Chromosome"/>
</dbReference>
<feature type="domain" description="EamA" evidence="6">
    <location>
        <begin position="142"/>
        <end position="271"/>
    </location>
</feature>
<feature type="transmembrane region" description="Helical" evidence="5">
    <location>
        <begin position="170"/>
        <end position="191"/>
    </location>
</feature>
<keyword evidence="8" id="KW-1185">Reference proteome</keyword>
<evidence type="ECO:0000313" key="7">
    <source>
        <dbReference type="EMBL" id="QCK87194.1"/>
    </source>
</evidence>
<feature type="transmembrane region" description="Helical" evidence="5">
    <location>
        <begin position="114"/>
        <end position="135"/>
    </location>
</feature>
<keyword evidence="4 5" id="KW-0472">Membrane</keyword>
<feature type="transmembrane region" description="Helical" evidence="5">
    <location>
        <begin position="32"/>
        <end position="51"/>
    </location>
</feature>
<protein>
    <submittedName>
        <fullName evidence="7">DMT family transporter</fullName>
    </submittedName>
</protein>
<proteinExistence type="predicted"/>
<dbReference type="GO" id="GO:0016020">
    <property type="term" value="C:membrane"/>
    <property type="evidence" value="ECO:0007669"/>
    <property type="project" value="UniProtKB-SubCell"/>
</dbReference>
<evidence type="ECO:0000259" key="6">
    <source>
        <dbReference type="Pfam" id="PF00892"/>
    </source>
</evidence>
<keyword evidence="2 5" id="KW-0812">Transmembrane</keyword>
<evidence type="ECO:0000313" key="8">
    <source>
        <dbReference type="Proteomes" id="UP000298588"/>
    </source>
</evidence>
<feature type="transmembrane region" description="Helical" evidence="5">
    <location>
        <begin position="88"/>
        <end position="107"/>
    </location>
</feature>
<dbReference type="PANTHER" id="PTHR32322:SF9">
    <property type="entry name" value="AMINO-ACID METABOLITE EFFLUX PUMP-RELATED"/>
    <property type="match status" value="1"/>
</dbReference>
<comment type="subcellular location">
    <subcellularLocation>
        <location evidence="1">Membrane</location>
        <topology evidence="1">Multi-pass membrane protein</topology>
    </subcellularLocation>
</comment>
<feature type="transmembrane region" description="Helical" evidence="5">
    <location>
        <begin position="197"/>
        <end position="217"/>
    </location>
</feature>
<evidence type="ECO:0000256" key="2">
    <source>
        <dbReference type="ARBA" id="ARBA00022692"/>
    </source>
</evidence>
<feature type="transmembrane region" description="Helical" evidence="5">
    <location>
        <begin position="229"/>
        <end position="248"/>
    </location>
</feature>
<evidence type="ECO:0000256" key="3">
    <source>
        <dbReference type="ARBA" id="ARBA00022989"/>
    </source>
</evidence>
<dbReference type="EMBL" id="CP039865">
    <property type="protein sequence ID" value="QCK87194.1"/>
    <property type="molecule type" value="Genomic_DNA"/>
</dbReference>
<keyword evidence="3 5" id="KW-1133">Transmembrane helix</keyword>
<feature type="domain" description="EamA" evidence="6">
    <location>
        <begin position="3"/>
        <end position="131"/>
    </location>
</feature>
<reference evidence="7 8" key="1">
    <citation type="submission" date="2019-04" db="EMBL/GenBank/DDBJ databases">
        <title>Phreatobacter aquaticus sp. nov.</title>
        <authorList>
            <person name="Choi A."/>
            <person name="Baek K."/>
        </authorList>
    </citation>
    <scope>NUCLEOTIDE SEQUENCE [LARGE SCALE GENOMIC DNA]</scope>
    <source>
        <strain evidence="7 8">NMCR1094</strain>
    </source>
</reference>
<dbReference type="OrthoDB" id="184388at2"/>
<dbReference type="SUPFAM" id="SSF103481">
    <property type="entry name" value="Multidrug resistance efflux transporter EmrE"/>
    <property type="match status" value="2"/>
</dbReference>
<feature type="transmembrane region" description="Helical" evidence="5">
    <location>
        <begin position="141"/>
        <end position="158"/>
    </location>
</feature>
<evidence type="ECO:0000256" key="1">
    <source>
        <dbReference type="ARBA" id="ARBA00004141"/>
    </source>
</evidence>
<dbReference type="KEGG" id="paqt:E8L99_16230"/>
<dbReference type="InterPro" id="IPR050638">
    <property type="entry name" value="AA-Vitamin_Transporters"/>
</dbReference>
<organism evidence="7 8">
    <name type="scientific">Phreatobacter aquaticus</name>
    <dbReference type="NCBI Taxonomy" id="2570229"/>
    <lineage>
        <taxon>Bacteria</taxon>
        <taxon>Pseudomonadati</taxon>
        <taxon>Pseudomonadota</taxon>
        <taxon>Alphaproteobacteria</taxon>
        <taxon>Hyphomicrobiales</taxon>
        <taxon>Phreatobacteraceae</taxon>
        <taxon>Phreatobacter</taxon>
    </lineage>
</organism>
<dbReference type="AlphaFoldDB" id="A0A4D7QPK7"/>
<dbReference type="Pfam" id="PF00892">
    <property type="entry name" value="EamA"/>
    <property type="match status" value="2"/>
</dbReference>
<evidence type="ECO:0000256" key="4">
    <source>
        <dbReference type="ARBA" id="ARBA00023136"/>
    </source>
</evidence>
<gene>
    <name evidence="7" type="ORF">E8L99_16230</name>
</gene>
<accession>A0A4D7QPK7</accession>
<sequence>MPLLLTTVAMVAFAANSLLARLALADGAMGPLAFTGVRLVAAAVVLSLLMAREGRLGRGLPGSWASALALAGYAVAFSLAYVRLGAAIGALILFAMVQITMISWSLMRGERPGLIEWLGIGAAFAGFVALVFPRLGAPDPLAAALMTLSGLAWGIYSLRGKGEPDPIGATAGNFLRAAPLGVAMIAAALTLETWTLLGLAAGLASGALASGLGYVVWYRAVRGATGAQAAVVQLTAPVIAAVGATLLLGEPLTLHLVGSGALILLGVLVAVVSPKRAAA</sequence>